<reference evidence="2" key="1">
    <citation type="journal article" date="2017" name="Gigascience">
        <title>The first near-complete assembly of the hexaploid bread wheat genome, Triticum aestivum.</title>
        <authorList>
            <person name="Zimin A.V."/>
            <person name="Puiu D."/>
            <person name="Hall R."/>
            <person name="Kingan S."/>
            <person name="Clavijo B.J."/>
            <person name="Salzberg S.L."/>
        </authorList>
    </citation>
    <scope>NUCLEOTIDE SEQUENCE</scope>
    <source>
        <tissue evidence="2">Leaf</tissue>
    </source>
</reference>
<feature type="compositionally biased region" description="Low complexity" evidence="1">
    <location>
        <begin position="425"/>
        <end position="448"/>
    </location>
</feature>
<organism evidence="2">
    <name type="scientific">Triticum aestivum</name>
    <name type="common">Wheat</name>
    <dbReference type="NCBI Taxonomy" id="4565"/>
    <lineage>
        <taxon>Eukaryota</taxon>
        <taxon>Viridiplantae</taxon>
        <taxon>Streptophyta</taxon>
        <taxon>Embryophyta</taxon>
        <taxon>Tracheophyta</taxon>
        <taxon>Spermatophyta</taxon>
        <taxon>Magnoliopsida</taxon>
        <taxon>Liliopsida</taxon>
        <taxon>Poales</taxon>
        <taxon>Poaceae</taxon>
        <taxon>BOP clade</taxon>
        <taxon>Pooideae</taxon>
        <taxon>Triticodae</taxon>
        <taxon>Triticeae</taxon>
        <taxon>Triticinae</taxon>
        <taxon>Triticum</taxon>
    </lineage>
</organism>
<dbReference type="Proteomes" id="UP000815260">
    <property type="component" value="Chromosome 5A"/>
</dbReference>
<gene>
    <name evidence="2" type="ORF">CFC21_069395</name>
</gene>
<comment type="caution">
    <text evidence="2">The sequence shown here is derived from an EMBL/GenBank/DDBJ whole genome shotgun (WGS) entry which is preliminary data.</text>
</comment>
<proteinExistence type="predicted"/>
<feature type="compositionally biased region" description="Low complexity" evidence="1">
    <location>
        <begin position="337"/>
        <end position="346"/>
    </location>
</feature>
<feature type="region of interest" description="Disordered" evidence="1">
    <location>
        <begin position="271"/>
        <end position="448"/>
    </location>
</feature>
<feature type="compositionally biased region" description="Basic and acidic residues" evidence="1">
    <location>
        <begin position="400"/>
        <end position="414"/>
    </location>
</feature>
<protein>
    <submittedName>
        <fullName evidence="2">Uncharacterized protein</fullName>
    </submittedName>
</protein>
<feature type="compositionally biased region" description="Basic and acidic residues" evidence="1">
    <location>
        <begin position="355"/>
        <end position="368"/>
    </location>
</feature>
<dbReference type="AlphaFoldDB" id="A0A9R1HCD6"/>
<feature type="region of interest" description="Disordered" evidence="1">
    <location>
        <begin position="1"/>
        <end position="78"/>
    </location>
</feature>
<reference evidence="2" key="2">
    <citation type="submission" date="2020-03" db="EMBL/GenBank/DDBJ databases">
        <title>The second near-complete assembly of the hexaploid bread wheat (Triticum aestivum) genome.</title>
        <authorList>
            <person name="Zimin A.V."/>
            <person name="Puiu D."/>
            <person name="Shumante A."/>
            <person name="Alonge M."/>
            <person name="Salzberg S.L."/>
        </authorList>
    </citation>
    <scope>NUCLEOTIDE SEQUENCE</scope>
    <source>
        <tissue evidence="2">Leaf</tissue>
    </source>
</reference>
<feature type="compositionally biased region" description="Basic residues" evidence="1">
    <location>
        <begin position="193"/>
        <end position="208"/>
    </location>
</feature>
<evidence type="ECO:0000256" key="1">
    <source>
        <dbReference type="SAM" id="MobiDB-lite"/>
    </source>
</evidence>
<feature type="region of interest" description="Disordered" evidence="1">
    <location>
        <begin position="128"/>
        <end position="229"/>
    </location>
</feature>
<feature type="compositionally biased region" description="Low complexity" evidence="1">
    <location>
        <begin position="35"/>
        <end position="44"/>
    </location>
</feature>
<feature type="non-terminal residue" evidence="2">
    <location>
        <position position="448"/>
    </location>
</feature>
<feature type="compositionally biased region" description="Basic residues" evidence="1">
    <location>
        <begin position="1"/>
        <end position="28"/>
    </location>
</feature>
<accession>A0A9R1HCD6</accession>
<name>A0A9R1HCD6_WHEAT</name>
<feature type="non-terminal residue" evidence="2">
    <location>
        <position position="1"/>
    </location>
</feature>
<sequence>GAQAARPRRARRARPRRARLRRGRRRGRAPPPLLLIPARSNARAQPRRRPLPPLPHLLPAAAGERLRGRPLRQGRRTPAHLLRRPQALLRRGPAGGRLGREAGRVAAPALPARPRGARPHALRLPVLPLRRRRRRPHAAPLPQEQGRLRAPPRDRAALQHGAAAARHGGLLGQDPRGARRHARPPGGRVGLVARRRRRRHRHGLRAPARHQVQGLQPRRPRLGQGGVRGQVLGRPQRRRLPHPQLPVVARLHGRMGQHGPGLAAVRAMGQDPQGHAQRQARRRVRRPVGAGIPAAQEPQKMGRQDLPREPVLLPGLLGGDRGQARRRRGAVPGGGAAVRARAPAAARGGGARGVRGGEERGPQEEGRRRPGARRGRAEGVRLAPALRDALHRMQPLRRQAQRDLLQRELRRGDAARAQPRRRPGAPRLRIPPRRAAQGRRAPARSLVL</sequence>
<dbReference type="EMBL" id="CM022223">
    <property type="protein sequence ID" value="KAF7062834.1"/>
    <property type="molecule type" value="Genomic_DNA"/>
</dbReference>
<feature type="compositionally biased region" description="Low complexity" evidence="1">
    <location>
        <begin position="158"/>
        <end position="175"/>
    </location>
</feature>
<feature type="compositionally biased region" description="Basic residues" evidence="1">
    <location>
        <begin position="68"/>
        <end position="78"/>
    </location>
</feature>
<evidence type="ECO:0000313" key="2">
    <source>
        <dbReference type="EMBL" id="KAF7062834.1"/>
    </source>
</evidence>